<reference evidence="1" key="1">
    <citation type="submission" date="2021-06" db="EMBL/GenBank/DDBJ databases">
        <authorList>
            <person name="Kallberg Y."/>
            <person name="Tangrot J."/>
            <person name="Rosling A."/>
        </authorList>
    </citation>
    <scope>NUCLEOTIDE SEQUENCE</scope>
    <source>
        <strain evidence="1">CL356</strain>
    </source>
</reference>
<name>A0ACA9K006_9GLOM</name>
<keyword evidence="2" id="KW-1185">Reference proteome</keyword>
<dbReference type="EMBL" id="CAJVPT010000444">
    <property type="protein sequence ID" value="CAG8444583.1"/>
    <property type="molecule type" value="Genomic_DNA"/>
</dbReference>
<accession>A0ACA9K006</accession>
<dbReference type="Proteomes" id="UP000789525">
    <property type="component" value="Unassembled WGS sequence"/>
</dbReference>
<protein>
    <submittedName>
        <fullName evidence="1">1058_t:CDS:1</fullName>
    </submittedName>
</protein>
<evidence type="ECO:0000313" key="2">
    <source>
        <dbReference type="Proteomes" id="UP000789525"/>
    </source>
</evidence>
<sequence>MDSPKIYYTYQSPVFFGYNPDGRRRKRSTVQTDAETQQCTHNVLNTNRADENDQPTRPRNVLRQNSRSRRNQQNITVGNLSVSLFDKDNRGSSSNELARRAAAFAHSYPPSDALPNTQQVDQIISQKGYEAWKFVLDRMMIDGNGMPSISSEGRVVEFGAMRSVEEEKRREAVSSGTEFMHYFEITLISRSKYVENMAIGLTTRPYPYFRFPGWNMHSVGYHSRDGSVFHENIDGKRYGPSWGDEIGETVGVGYRPNTGEVFFTKNGEYLGVTLKNSKHVWYPTVAADGPCKFEINFGDKCRGFRFEKARNYGPGAPLKED</sequence>
<proteinExistence type="predicted"/>
<evidence type="ECO:0000313" key="1">
    <source>
        <dbReference type="EMBL" id="CAG8444583.1"/>
    </source>
</evidence>
<gene>
    <name evidence="1" type="ORF">ACOLOM_LOCUS432</name>
</gene>
<comment type="caution">
    <text evidence="1">The sequence shown here is derived from an EMBL/GenBank/DDBJ whole genome shotgun (WGS) entry which is preliminary data.</text>
</comment>
<organism evidence="1 2">
    <name type="scientific">Acaulospora colombiana</name>
    <dbReference type="NCBI Taxonomy" id="27376"/>
    <lineage>
        <taxon>Eukaryota</taxon>
        <taxon>Fungi</taxon>
        <taxon>Fungi incertae sedis</taxon>
        <taxon>Mucoromycota</taxon>
        <taxon>Glomeromycotina</taxon>
        <taxon>Glomeromycetes</taxon>
        <taxon>Diversisporales</taxon>
        <taxon>Acaulosporaceae</taxon>
        <taxon>Acaulospora</taxon>
    </lineage>
</organism>